<sequence>MLKFLCEVPYPRDLAYAGAYLRTELGVVDSFEQLERPLDVLGAAIDHRVDTPEVLDRIAPNVSASSPHSARAASW</sequence>
<accession>A0A9X3N487</accession>
<organism evidence="1 2">
    <name type="scientific">Solirubrobacter ginsenosidimutans</name>
    <dbReference type="NCBI Taxonomy" id="490573"/>
    <lineage>
        <taxon>Bacteria</taxon>
        <taxon>Bacillati</taxon>
        <taxon>Actinomycetota</taxon>
        <taxon>Thermoleophilia</taxon>
        <taxon>Solirubrobacterales</taxon>
        <taxon>Solirubrobacteraceae</taxon>
        <taxon>Solirubrobacter</taxon>
    </lineage>
</organism>
<name>A0A9X3N487_9ACTN</name>
<protein>
    <submittedName>
        <fullName evidence="1">Uncharacterized protein</fullName>
    </submittedName>
</protein>
<dbReference type="EMBL" id="JAPDOD010000074">
    <property type="protein sequence ID" value="MDA0166730.1"/>
    <property type="molecule type" value="Genomic_DNA"/>
</dbReference>
<dbReference type="Proteomes" id="UP001149140">
    <property type="component" value="Unassembled WGS sequence"/>
</dbReference>
<keyword evidence="2" id="KW-1185">Reference proteome</keyword>
<evidence type="ECO:0000313" key="1">
    <source>
        <dbReference type="EMBL" id="MDA0166730.1"/>
    </source>
</evidence>
<reference evidence="1" key="1">
    <citation type="submission" date="2022-10" db="EMBL/GenBank/DDBJ databases">
        <title>The WGS of Solirubrobacter ginsenosidimutans DSM 21036.</title>
        <authorList>
            <person name="Jiang Z."/>
        </authorList>
    </citation>
    <scope>NUCLEOTIDE SEQUENCE</scope>
    <source>
        <strain evidence="1">DSM 21036</strain>
    </source>
</reference>
<evidence type="ECO:0000313" key="2">
    <source>
        <dbReference type="Proteomes" id="UP001149140"/>
    </source>
</evidence>
<dbReference type="AlphaFoldDB" id="A0A9X3N487"/>
<proteinExistence type="predicted"/>
<gene>
    <name evidence="1" type="ORF">OM076_41090</name>
</gene>
<comment type="caution">
    <text evidence="1">The sequence shown here is derived from an EMBL/GenBank/DDBJ whole genome shotgun (WGS) entry which is preliminary data.</text>
</comment>